<organism evidence="2 3">
    <name type="scientific">Dendrobium nobile</name>
    <name type="common">Orchid</name>
    <dbReference type="NCBI Taxonomy" id="94219"/>
    <lineage>
        <taxon>Eukaryota</taxon>
        <taxon>Viridiplantae</taxon>
        <taxon>Streptophyta</taxon>
        <taxon>Embryophyta</taxon>
        <taxon>Tracheophyta</taxon>
        <taxon>Spermatophyta</taxon>
        <taxon>Magnoliopsida</taxon>
        <taxon>Liliopsida</taxon>
        <taxon>Asparagales</taxon>
        <taxon>Orchidaceae</taxon>
        <taxon>Epidendroideae</taxon>
        <taxon>Malaxideae</taxon>
        <taxon>Dendrobiinae</taxon>
        <taxon>Dendrobium</taxon>
    </lineage>
</organism>
<dbReference type="AlphaFoldDB" id="A0A8T3BRG2"/>
<proteinExistence type="predicted"/>
<comment type="caution">
    <text evidence="2">The sequence shown here is derived from an EMBL/GenBank/DDBJ whole genome shotgun (WGS) entry which is preliminary data.</text>
</comment>
<feature type="region of interest" description="Disordered" evidence="1">
    <location>
        <begin position="1"/>
        <end position="38"/>
    </location>
</feature>
<name>A0A8T3BRG2_DENNO</name>
<evidence type="ECO:0000313" key="3">
    <source>
        <dbReference type="Proteomes" id="UP000829196"/>
    </source>
</evidence>
<accession>A0A8T3BRG2</accession>
<keyword evidence="3" id="KW-1185">Reference proteome</keyword>
<feature type="compositionally biased region" description="Basic and acidic residues" evidence="1">
    <location>
        <begin position="1"/>
        <end position="12"/>
    </location>
</feature>
<dbReference type="EMBL" id="JAGYWB010000006">
    <property type="protein sequence ID" value="KAI0519040.1"/>
    <property type="molecule type" value="Genomic_DNA"/>
</dbReference>
<evidence type="ECO:0000313" key="2">
    <source>
        <dbReference type="EMBL" id="KAI0519040.1"/>
    </source>
</evidence>
<protein>
    <submittedName>
        <fullName evidence="2">Uncharacterized protein</fullName>
    </submittedName>
</protein>
<gene>
    <name evidence="2" type="ORF">KFK09_006480</name>
</gene>
<evidence type="ECO:0000256" key="1">
    <source>
        <dbReference type="SAM" id="MobiDB-lite"/>
    </source>
</evidence>
<sequence length="78" mass="8897">MQNSPRSRDRLMMRKTLPAQSALDVEDSPRSRARPSMRKKVDVSLRSLSLSYLEPVAIYSHDSNLYYASCGIGRVRKP</sequence>
<reference evidence="2" key="1">
    <citation type="journal article" date="2022" name="Front. Genet.">
        <title>Chromosome-Scale Assembly of the Dendrobium nobile Genome Provides Insights Into the Molecular Mechanism of the Biosynthesis of the Medicinal Active Ingredient of Dendrobium.</title>
        <authorList>
            <person name="Xu Q."/>
            <person name="Niu S.-C."/>
            <person name="Li K.-L."/>
            <person name="Zheng P.-J."/>
            <person name="Zhang X.-J."/>
            <person name="Jia Y."/>
            <person name="Liu Y."/>
            <person name="Niu Y.-X."/>
            <person name="Yu L.-H."/>
            <person name="Chen D.-F."/>
            <person name="Zhang G.-Q."/>
        </authorList>
    </citation>
    <scope>NUCLEOTIDE SEQUENCE</scope>
    <source>
        <tissue evidence="2">Leaf</tissue>
    </source>
</reference>
<dbReference type="Proteomes" id="UP000829196">
    <property type="component" value="Unassembled WGS sequence"/>
</dbReference>